<protein>
    <recommendedName>
        <fullName evidence="2">protein-glutamate O-methyltransferase</fullName>
        <ecNumber evidence="2">2.1.1.80</ecNumber>
    </recommendedName>
</protein>
<dbReference type="Gene3D" id="3.40.50.150">
    <property type="entry name" value="Vaccinia Virus protein VP39"/>
    <property type="match status" value="1"/>
</dbReference>
<evidence type="ECO:0000256" key="4">
    <source>
        <dbReference type="ARBA" id="ARBA00022679"/>
    </source>
</evidence>
<dbReference type="SUPFAM" id="SSF53335">
    <property type="entry name" value="S-adenosyl-L-methionine-dependent methyltransferases"/>
    <property type="match status" value="1"/>
</dbReference>
<name>A0A290Q394_9BACT</name>
<dbReference type="GO" id="GO:0008983">
    <property type="term" value="F:protein-glutamate O-methyltransferase activity"/>
    <property type="evidence" value="ECO:0007669"/>
    <property type="project" value="UniProtKB-EC"/>
</dbReference>
<dbReference type="RefSeq" id="WP_096054629.1">
    <property type="nucleotide sequence ID" value="NZ_CP023344.1"/>
</dbReference>
<organism evidence="7 8">
    <name type="scientific">Nibricoccus aquaticus</name>
    <dbReference type="NCBI Taxonomy" id="2576891"/>
    <lineage>
        <taxon>Bacteria</taxon>
        <taxon>Pseudomonadati</taxon>
        <taxon>Verrucomicrobiota</taxon>
        <taxon>Opitutia</taxon>
        <taxon>Opitutales</taxon>
        <taxon>Opitutaceae</taxon>
        <taxon>Nibricoccus</taxon>
    </lineage>
</organism>
<keyword evidence="4" id="KW-0808">Transferase</keyword>
<evidence type="ECO:0000259" key="6">
    <source>
        <dbReference type="PROSITE" id="PS50123"/>
    </source>
</evidence>
<dbReference type="Pfam" id="PF01739">
    <property type="entry name" value="CheR"/>
    <property type="match status" value="1"/>
</dbReference>
<comment type="catalytic activity">
    <reaction evidence="1">
        <text>L-glutamyl-[protein] + S-adenosyl-L-methionine = [protein]-L-glutamate 5-O-methyl ester + S-adenosyl-L-homocysteine</text>
        <dbReference type="Rhea" id="RHEA:24452"/>
        <dbReference type="Rhea" id="RHEA-COMP:10208"/>
        <dbReference type="Rhea" id="RHEA-COMP:10311"/>
        <dbReference type="ChEBI" id="CHEBI:29973"/>
        <dbReference type="ChEBI" id="CHEBI:57856"/>
        <dbReference type="ChEBI" id="CHEBI:59789"/>
        <dbReference type="ChEBI" id="CHEBI:82795"/>
        <dbReference type="EC" id="2.1.1.80"/>
    </reaction>
</comment>
<gene>
    <name evidence="7" type="ORF">CMV30_02895</name>
</gene>
<feature type="domain" description="CheR-type methyltransferase" evidence="6">
    <location>
        <begin position="4"/>
        <end position="278"/>
    </location>
</feature>
<dbReference type="InterPro" id="IPR000780">
    <property type="entry name" value="CheR_MeTrfase"/>
</dbReference>
<keyword evidence="5" id="KW-0949">S-adenosyl-L-methionine</keyword>
<dbReference type="AlphaFoldDB" id="A0A290Q394"/>
<proteinExistence type="predicted"/>
<dbReference type="EMBL" id="CP023344">
    <property type="protein sequence ID" value="ATC62994.1"/>
    <property type="molecule type" value="Genomic_DNA"/>
</dbReference>
<accession>A0A290Q394</accession>
<evidence type="ECO:0000256" key="2">
    <source>
        <dbReference type="ARBA" id="ARBA00012534"/>
    </source>
</evidence>
<evidence type="ECO:0000256" key="5">
    <source>
        <dbReference type="ARBA" id="ARBA00022691"/>
    </source>
</evidence>
<evidence type="ECO:0000256" key="3">
    <source>
        <dbReference type="ARBA" id="ARBA00022603"/>
    </source>
</evidence>
<evidence type="ECO:0000313" key="7">
    <source>
        <dbReference type="EMBL" id="ATC62994.1"/>
    </source>
</evidence>
<sequence length="278" mass="31028">MISSPPIAVPLAPENFTYVCELLAREAAIVIEPGKEYLVETRLGTLASRRNFSCANALVAQLRTTPGFLTPLHREAIDALTTNETLFFRDGAPFDALRDHIIPQFRLNNPGRPFSLWSAASSTGQEAYSVAMLLAEHFPGLPTTLVGTDLCAAVVARARTGLYQQTEVSRGLPPSLLSKYFQPVKDGWQLVEDVRRRADFIELNLAKPWPILPRFHVVMLRNVMIYFDLETRRRILNQVKQVLEPGGYLCLGGAETTINLDPAFEPVPFGRATFYRVV</sequence>
<dbReference type="InterPro" id="IPR022642">
    <property type="entry name" value="CheR_C"/>
</dbReference>
<dbReference type="Proteomes" id="UP000217265">
    <property type="component" value="Chromosome"/>
</dbReference>
<dbReference type="PRINTS" id="PR00996">
    <property type="entry name" value="CHERMTFRASE"/>
</dbReference>
<evidence type="ECO:0000256" key="1">
    <source>
        <dbReference type="ARBA" id="ARBA00001541"/>
    </source>
</evidence>
<keyword evidence="8" id="KW-1185">Reference proteome</keyword>
<dbReference type="SUPFAM" id="SSF47757">
    <property type="entry name" value="Chemotaxis receptor methyltransferase CheR, N-terminal domain"/>
    <property type="match status" value="1"/>
</dbReference>
<dbReference type="PANTHER" id="PTHR24422:SF21">
    <property type="entry name" value="CHEMOTAXIS PROTEIN METHYLTRANSFERASE 1"/>
    <property type="match status" value="1"/>
</dbReference>
<evidence type="ECO:0000313" key="8">
    <source>
        <dbReference type="Proteomes" id="UP000217265"/>
    </source>
</evidence>
<dbReference type="OrthoDB" id="9816309at2"/>
<dbReference type="Gene3D" id="1.10.155.10">
    <property type="entry name" value="Chemotaxis receptor methyltransferase CheR, N-terminal domain"/>
    <property type="match status" value="1"/>
</dbReference>
<dbReference type="PROSITE" id="PS50123">
    <property type="entry name" value="CHER"/>
    <property type="match status" value="1"/>
</dbReference>
<dbReference type="InterPro" id="IPR050903">
    <property type="entry name" value="Bact_Chemotaxis_MeTrfase"/>
</dbReference>
<keyword evidence="3" id="KW-0489">Methyltransferase</keyword>
<dbReference type="PANTHER" id="PTHR24422">
    <property type="entry name" value="CHEMOTAXIS PROTEIN METHYLTRANSFERASE"/>
    <property type="match status" value="1"/>
</dbReference>
<dbReference type="KEGG" id="vbh:CMV30_02895"/>
<reference evidence="7 8" key="1">
    <citation type="submission" date="2017-09" db="EMBL/GenBank/DDBJ databases">
        <title>Complete genome sequence of Verrucomicrobial strain HZ-65, isolated from freshwater.</title>
        <authorList>
            <person name="Choi A."/>
        </authorList>
    </citation>
    <scope>NUCLEOTIDE SEQUENCE [LARGE SCALE GENOMIC DNA]</scope>
    <source>
        <strain evidence="7 8">HZ-65</strain>
    </source>
</reference>
<dbReference type="GO" id="GO:0032259">
    <property type="term" value="P:methylation"/>
    <property type="evidence" value="ECO:0007669"/>
    <property type="project" value="UniProtKB-KW"/>
</dbReference>
<dbReference type="EC" id="2.1.1.80" evidence="2"/>
<dbReference type="InterPro" id="IPR036804">
    <property type="entry name" value="CheR_N_sf"/>
</dbReference>
<dbReference type="InterPro" id="IPR029063">
    <property type="entry name" value="SAM-dependent_MTases_sf"/>
</dbReference>
<dbReference type="SMART" id="SM00138">
    <property type="entry name" value="MeTrc"/>
    <property type="match status" value="1"/>
</dbReference>